<sequence>MVVTSSGKNQEETETIYDRKSELKAFDDSKAGVKGLVDAGLAKIPRIFIHEQHKLDGIGKPSGSTDSKLNIPIIDLQGIDKDANSRSEIINKVRDACEKWGFFQVVNHGISTNILDEMLDGIGRFHELDPEVKKELYSRDFTKKVLYNTNFDFYQAPAANWRDTLYCDMAPHPPSPQELPLVCRDVTMDYTKKVMRLGLILLELMSESLNLKPNYLKDIGCAEGLFLVGHYYPSCPEPELTMGTSAHTDSGFFTLLLQDQIGGLQVLHQNQWIDVTPLHGALIVNLGDMFQLISNNKFISVHHRVQARNVGPRISVACFFKTQLSSENSWRLYGPIKELVSDEDPPIYRATTIKDFVSYYFSKGLNGISALDYYKFNSHLNIPTIDFEGISRDASVRAEIVDEVRYACEKWGFFQVINHGIPICVLDEMIDGIRRFHEQDLEVKKVYHSRDYNRKVLYHSNYNLYEAASICWRDTLTFVMGHSPPNPETLPTVCRDIMMEYSKQVHKLGITLFELLAEALGLNPNHLIEMDCAKGHCIVAHYYPACPEPELTLGASKHSDPDFFTILLQDTIGGLQIFHQNQWIDVPTVPGALVINIGDLLQASSFCLMSNDKFKSVEHRVLANQIGPRASIAFFLTTLFYPSSRMYGPIKELLSDENPPVYREVTVKDFAIHYYSKGLDGYSALTAFKVE</sequence>
<keyword evidence="3" id="KW-0479">Metal-binding</keyword>
<evidence type="ECO:0000256" key="2">
    <source>
        <dbReference type="ARBA" id="ARBA00008056"/>
    </source>
</evidence>
<dbReference type="GO" id="GO:0046872">
    <property type="term" value="F:metal ion binding"/>
    <property type="evidence" value="ECO:0007669"/>
    <property type="project" value="UniProtKB-KW"/>
</dbReference>
<dbReference type="GO" id="GO:0051213">
    <property type="term" value="F:dioxygenase activity"/>
    <property type="evidence" value="ECO:0007669"/>
    <property type="project" value="UniProtKB-ARBA"/>
</dbReference>
<dbReference type="OrthoDB" id="288590at2759"/>
<evidence type="ECO:0000256" key="4">
    <source>
        <dbReference type="ARBA" id="ARBA00023002"/>
    </source>
</evidence>
<protein>
    <submittedName>
        <fullName evidence="7">2OG-FeII_Oxy domain-containing protein/DIOX_N domain-containing protein</fullName>
    </submittedName>
</protein>
<name>A0A1Q3B0G3_CEPFO</name>
<evidence type="ECO:0000313" key="7">
    <source>
        <dbReference type="EMBL" id="GAV61469.1"/>
    </source>
</evidence>
<comment type="caution">
    <text evidence="7">The sequence shown here is derived from an EMBL/GenBank/DDBJ whole genome shotgun (WGS) entry which is preliminary data.</text>
</comment>
<reference evidence="8" key="1">
    <citation type="submission" date="2016-04" db="EMBL/GenBank/DDBJ databases">
        <title>Cephalotus genome sequencing.</title>
        <authorList>
            <person name="Fukushima K."/>
            <person name="Hasebe M."/>
            <person name="Fang X."/>
        </authorList>
    </citation>
    <scope>NUCLEOTIDE SEQUENCE [LARGE SCALE GENOMIC DNA]</scope>
    <source>
        <strain evidence="8">cv. St1</strain>
    </source>
</reference>
<comment type="similarity">
    <text evidence="2">Belongs to the iron/ascorbate-dependent oxidoreductase family.</text>
</comment>
<dbReference type="InterPro" id="IPR044861">
    <property type="entry name" value="IPNS-like_FE2OG_OXY"/>
</dbReference>
<dbReference type="SUPFAM" id="SSF51197">
    <property type="entry name" value="Clavaminate synthase-like"/>
    <property type="match status" value="2"/>
</dbReference>
<evidence type="ECO:0000256" key="3">
    <source>
        <dbReference type="ARBA" id="ARBA00022723"/>
    </source>
</evidence>
<dbReference type="FunFam" id="2.60.120.330:FF:000005">
    <property type="entry name" value="1-aminocyclopropane-1-carboxylate oxidase homolog 1"/>
    <property type="match status" value="2"/>
</dbReference>
<feature type="domain" description="Fe2OG dioxygenase" evidence="6">
    <location>
        <begin position="221"/>
        <end position="323"/>
    </location>
</feature>
<gene>
    <name evidence="7" type="ORF">CFOL_v3_04996</name>
</gene>
<evidence type="ECO:0000313" key="8">
    <source>
        <dbReference type="Proteomes" id="UP000187406"/>
    </source>
</evidence>
<evidence type="ECO:0000256" key="1">
    <source>
        <dbReference type="ARBA" id="ARBA00001962"/>
    </source>
</evidence>
<dbReference type="PROSITE" id="PS51471">
    <property type="entry name" value="FE2OG_OXY"/>
    <property type="match status" value="2"/>
</dbReference>
<dbReference type="STRING" id="3775.A0A1Q3B0G3"/>
<proteinExistence type="inferred from homology"/>
<comment type="cofactor">
    <cofactor evidence="1">
        <name>Fe cation</name>
        <dbReference type="ChEBI" id="CHEBI:24875"/>
    </cofactor>
</comment>
<keyword evidence="8" id="KW-1185">Reference proteome</keyword>
<dbReference type="InterPro" id="IPR005123">
    <property type="entry name" value="Oxoglu/Fe-dep_dioxygenase_dom"/>
</dbReference>
<dbReference type="InParanoid" id="A0A1Q3B0G3"/>
<dbReference type="AlphaFoldDB" id="A0A1Q3B0G3"/>
<evidence type="ECO:0000256" key="5">
    <source>
        <dbReference type="ARBA" id="ARBA00023004"/>
    </source>
</evidence>
<keyword evidence="4" id="KW-0560">Oxidoreductase</keyword>
<keyword evidence="5" id="KW-0408">Iron</keyword>
<dbReference type="PANTHER" id="PTHR10209:SF884">
    <property type="entry name" value="1-AMINOCYCLOPROPANE-1-CARBOXYLATE OXIDASE HOMOLOG 1-LIKE"/>
    <property type="match status" value="1"/>
</dbReference>
<accession>A0A1Q3B0G3</accession>
<dbReference type="EMBL" id="BDDD01000201">
    <property type="protein sequence ID" value="GAV61469.1"/>
    <property type="molecule type" value="Genomic_DNA"/>
</dbReference>
<dbReference type="InterPro" id="IPR026992">
    <property type="entry name" value="DIOX_N"/>
</dbReference>
<dbReference type="Pfam" id="PF14226">
    <property type="entry name" value="DIOX_N"/>
    <property type="match status" value="2"/>
</dbReference>
<evidence type="ECO:0000259" key="6">
    <source>
        <dbReference type="PROSITE" id="PS51471"/>
    </source>
</evidence>
<dbReference type="Pfam" id="PF03171">
    <property type="entry name" value="2OG-FeII_Oxy"/>
    <property type="match status" value="2"/>
</dbReference>
<feature type="domain" description="Fe2OG dioxygenase" evidence="6">
    <location>
        <begin position="534"/>
        <end position="638"/>
    </location>
</feature>
<organism evidence="7 8">
    <name type="scientific">Cephalotus follicularis</name>
    <name type="common">Albany pitcher plant</name>
    <dbReference type="NCBI Taxonomy" id="3775"/>
    <lineage>
        <taxon>Eukaryota</taxon>
        <taxon>Viridiplantae</taxon>
        <taxon>Streptophyta</taxon>
        <taxon>Embryophyta</taxon>
        <taxon>Tracheophyta</taxon>
        <taxon>Spermatophyta</taxon>
        <taxon>Magnoliopsida</taxon>
        <taxon>eudicotyledons</taxon>
        <taxon>Gunneridae</taxon>
        <taxon>Pentapetalae</taxon>
        <taxon>rosids</taxon>
        <taxon>fabids</taxon>
        <taxon>Oxalidales</taxon>
        <taxon>Cephalotaceae</taxon>
        <taxon>Cephalotus</taxon>
    </lineage>
</organism>
<dbReference type="FunCoup" id="A0A1Q3B0G3">
    <property type="interactions" value="475"/>
</dbReference>
<dbReference type="InterPro" id="IPR027443">
    <property type="entry name" value="IPNS-like_sf"/>
</dbReference>
<dbReference type="PANTHER" id="PTHR10209">
    <property type="entry name" value="OXIDOREDUCTASE, 2OG-FE II OXYGENASE FAMILY PROTEIN"/>
    <property type="match status" value="1"/>
</dbReference>
<dbReference type="Proteomes" id="UP000187406">
    <property type="component" value="Unassembled WGS sequence"/>
</dbReference>
<dbReference type="Gene3D" id="2.60.120.330">
    <property type="entry name" value="B-lactam Antibiotic, Isopenicillin N Synthase, Chain"/>
    <property type="match status" value="2"/>
</dbReference>